<accession>A0A1G9ISC1</accession>
<evidence type="ECO:0000313" key="1">
    <source>
        <dbReference type="EMBL" id="SDL28168.1"/>
    </source>
</evidence>
<dbReference type="RefSeq" id="WP_093617548.1">
    <property type="nucleotide sequence ID" value="NZ_FNFF01000025.1"/>
</dbReference>
<evidence type="ECO:0000313" key="2">
    <source>
        <dbReference type="Proteomes" id="UP000199155"/>
    </source>
</evidence>
<protein>
    <submittedName>
        <fullName evidence="1">Uncharacterized protein</fullName>
    </submittedName>
</protein>
<dbReference type="Proteomes" id="UP000199155">
    <property type="component" value="Unassembled WGS sequence"/>
</dbReference>
<sequence>MISLGIEGGPCDGQEITVPVGEHGRPAGQLELGGASYVLRMFGAEPHADADWHYCHMNPQE</sequence>
<gene>
    <name evidence="1" type="ORF">SAMN05421806_12546</name>
</gene>
<reference evidence="1 2" key="1">
    <citation type="submission" date="2016-10" db="EMBL/GenBank/DDBJ databases">
        <authorList>
            <person name="de Groot N.N."/>
        </authorList>
    </citation>
    <scope>NUCLEOTIDE SEQUENCE [LARGE SCALE GENOMIC DNA]</scope>
    <source>
        <strain evidence="1 2">CGMCC 4.5727</strain>
    </source>
</reference>
<dbReference type="STRING" id="417292.SAMN05421806_12546"/>
<proteinExistence type="predicted"/>
<dbReference type="EMBL" id="FNFF01000025">
    <property type="protein sequence ID" value="SDL28168.1"/>
    <property type="molecule type" value="Genomic_DNA"/>
</dbReference>
<organism evidence="1 2">
    <name type="scientific">Streptomyces indicus</name>
    <dbReference type="NCBI Taxonomy" id="417292"/>
    <lineage>
        <taxon>Bacteria</taxon>
        <taxon>Bacillati</taxon>
        <taxon>Actinomycetota</taxon>
        <taxon>Actinomycetes</taxon>
        <taxon>Kitasatosporales</taxon>
        <taxon>Streptomycetaceae</taxon>
        <taxon>Streptomyces</taxon>
    </lineage>
</organism>
<dbReference type="AlphaFoldDB" id="A0A1G9ISC1"/>
<keyword evidence="2" id="KW-1185">Reference proteome</keyword>
<name>A0A1G9ISC1_9ACTN</name>